<name>A0A382WD12_9ZZZZ</name>
<dbReference type="AlphaFoldDB" id="A0A382WD12"/>
<proteinExistence type="predicted"/>
<dbReference type="EMBL" id="UINC01158800">
    <property type="protein sequence ID" value="SVD56534.1"/>
    <property type="molecule type" value="Genomic_DNA"/>
</dbReference>
<sequence length="77" mass="8241">MEIVKGKRLGSLGRALLSLLVGGLGVLCFSLPAYADWYPLGHTEDVPAFSKEHIQLLPPSDTGTRPALIYEGGDAFL</sequence>
<feature type="non-terminal residue" evidence="1">
    <location>
        <position position="77"/>
    </location>
</feature>
<organism evidence="1">
    <name type="scientific">marine metagenome</name>
    <dbReference type="NCBI Taxonomy" id="408172"/>
    <lineage>
        <taxon>unclassified sequences</taxon>
        <taxon>metagenomes</taxon>
        <taxon>ecological metagenomes</taxon>
    </lineage>
</organism>
<gene>
    <name evidence="1" type="ORF">METZ01_LOCUS409388</name>
</gene>
<reference evidence="1" key="1">
    <citation type="submission" date="2018-05" db="EMBL/GenBank/DDBJ databases">
        <authorList>
            <person name="Lanie J.A."/>
            <person name="Ng W.-L."/>
            <person name="Kazmierczak K.M."/>
            <person name="Andrzejewski T.M."/>
            <person name="Davidsen T.M."/>
            <person name="Wayne K.J."/>
            <person name="Tettelin H."/>
            <person name="Glass J.I."/>
            <person name="Rusch D."/>
            <person name="Podicherti R."/>
            <person name="Tsui H.-C.T."/>
            <person name="Winkler M.E."/>
        </authorList>
    </citation>
    <scope>NUCLEOTIDE SEQUENCE</scope>
</reference>
<evidence type="ECO:0000313" key="1">
    <source>
        <dbReference type="EMBL" id="SVD56534.1"/>
    </source>
</evidence>
<protein>
    <submittedName>
        <fullName evidence="1">Uncharacterized protein</fullName>
    </submittedName>
</protein>
<accession>A0A382WD12</accession>